<gene>
    <name evidence="12" type="ORF">A3770_10p59200</name>
</gene>
<keyword evidence="7" id="KW-1133">Transmembrane helix</keyword>
<feature type="compositionally biased region" description="Basic and acidic residues" evidence="11">
    <location>
        <begin position="101"/>
        <end position="110"/>
    </location>
</feature>
<dbReference type="Gene3D" id="3.90.1480.20">
    <property type="entry name" value="Glycosyl transferase family 29"/>
    <property type="match status" value="1"/>
</dbReference>
<dbReference type="EMBL" id="CP031043">
    <property type="protein sequence ID" value="QDZ23402.1"/>
    <property type="molecule type" value="Genomic_DNA"/>
</dbReference>
<dbReference type="AlphaFoldDB" id="A0A5B8MV81"/>
<feature type="region of interest" description="Disordered" evidence="11">
    <location>
        <begin position="91"/>
        <end position="144"/>
    </location>
</feature>
<dbReference type="InterPro" id="IPR001675">
    <property type="entry name" value="Glyco_trans_29"/>
</dbReference>
<sequence length="583" mass="67075">MGFFVRKNYRPARVPKKHVLSDSPSPRGREFKFTRYAIVSWLKRNILVLVLLLVATRTAYIFSLHHRSSSTAIEHPAEAVSVEGSKGVEPLYLNRSTPEAVPRDAGEGKRERRRRPSSSPSSSGSSSSSQRSKRSSPSSPVVGKEGFNVISKVTGKPLPWKWENHDGLWRRVYPQEVLDKYNGGEAARPDITWFERRTVQDRLDFNKFINCTEHRTALPDLEGLNLKSKLEVNNFIVHQGNYERLGKGEGMNRTDRVRNVELLPPDGESVLRSRHWGSCAIVGNSGHLHFTEYMKSINSHDTVIRVNQAPALRYWRRVGSKTTHRVLNRLWTRTYRNSRGMKKGEVLPVEQDLTFIVTRANTQEYELLQDYLAETRPDVKLMYMSSRATSMAQPLLAGYREKLCEAGYGPYLGLNVPSSGYVMIYFLLSLCDAVSVYGFGVSPINDGPQIYPYHYYKGVGMRKVGDPVHSFDSEEMLLKQLGKEDVLKFCMYKSPKDDPSNWSCGCRHPDIEDCRPDPLPEEIKDEEDCTPQDCETREEKQERKSRLRKTQRKRTQEREVRDQERRRRRERERAAASEDKEPV</sequence>
<feature type="compositionally biased region" description="Basic and acidic residues" evidence="11">
    <location>
        <begin position="554"/>
        <end position="583"/>
    </location>
</feature>
<keyword evidence="5" id="KW-0812">Transmembrane</keyword>
<dbReference type="GO" id="GO:0000139">
    <property type="term" value="C:Golgi membrane"/>
    <property type="evidence" value="ECO:0007669"/>
    <property type="project" value="UniProtKB-SubCell"/>
</dbReference>
<proteinExistence type="inferred from homology"/>
<evidence type="ECO:0000256" key="9">
    <source>
        <dbReference type="ARBA" id="ARBA00023136"/>
    </source>
</evidence>
<dbReference type="Pfam" id="PF00777">
    <property type="entry name" value="Glyco_transf_29"/>
    <property type="match status" value="1"/>
</dbReference>
<evidence type="ECO:0000256" key="6">
    <source>
        <dbReference type="ARBA" id="ARBA00022968"/>
    </source>
</evidence>
<feature type="compositionally biased region" description="Low complexity" evidence="11">
    <location>
        <begin position="117"/>
        <end position="140"/>
    </location>
</feature>
<evidence type="ECO:0000256" key="5">
    <source>
        <dbReference type="ARBA" id="ARBA00022692"/>
    </source>
</evidence>
<keyword evidence="9" id="KW-0472">Membrane</keyword>
<keyword evidence="8" id="KW-0333">Golgi apparatus</keyword>
<evidence type="ECO:0000256" key="7">
    <source>
        <dbReference type="ARBA" id="ARBA00022989"/>
    </source>
</evidence>
<dbReference type="InterPro" id="IPR038578">
    <property type="entry name" value="GT29-like_sf"/>
</dbReference>
<evidence type="ECO:0000256" key="11">
    <source>
        <dbReference type="SAM" id="MobiDB-lite"/>
    </source>
</evidence>
<dbReference type="PANTHER" id="PTHR11987">
    <property type="entry name" value="ALPHA-2,8-SIALYLTRANSFERASE"/>
    <property type="match status" value="1"/>
</dbReference>
<name>A0A5B8MV81_9CHLO</name>
<dbReference type="Proteomes" id="UP000316726">
    <property type="component" value="Chromosome 10"/>
</dbReference>
<keyword evidence="13" id="KW-1185">Reference proteome</keyword>
<evidence type="ECO:0000256" key="8">
    <source>
        <dbReference type="ARBA" id="ARBA00023034"/>
    </source>
</evidence>
<evidence type="ECO:0000313" key="13">
    <source>
        <dbReference type="Proteomes" id="UP000316726"/>
    </source>
</evidence>
<keyword evidence="6" id="KW-0735">Signal-anchor</keyword>
<comment type="similarity">
    <text evidence="2">Belongs to the glycosyltransferase 29 family.</text>
</comment>
<keyword evidence="3 12" id="KW-0328">Glycosyltransferase</keyword>
<dbReference type="PANTHER" id="PTHR11987:SF36">
    <property type="entry name" value="SIA-ALPHA-2,3-GAL-BETA-1,4-GLCNAC-R:ALPHA 2,8-SIALYLTRANSFERASE"/>
    <property type="match status" value="1"/>
</dbReference>
<evidence type="ECO:0000256" key="1">
    <source>
        <dbReference type="ARBA" id="ARBA00004323"/>
    </source>
</evidence>
<protein>
    <submittedName>
        <fullName evidence="12">Sialyltransferase</fullName>
    </submittedName>
</protein>
<comment type="subcellular location">
    <subcellularLocation>
        <location evidence="1">Golgi apparatus membrane</location>
        <topology evidence="1">Single-pass type II membrane protein</topology>
    </subcellularLocation>
</comment>
<evidence type="ECO:0000313" key="12">
    <source>
        <dbReference type="EMBL" id="QDZ23402.1"/>
    </source>
</evidence>
<organism evidence="12 13">
    <name type="scientific">Chloropicon primus</name>
    <dbReference type="NCBI Taxonomy" id="1764295"/>
    <lineage>
        <taxon>Eukaryota</taxon>
        <taxon>Viridiplantae</taxon>
        <taxon>Chlorophyta</taxon>
        <taxon>Chloropicophyceae</taxon>
        <taxon>Chloropicales</taxon>
        <taxon>Chloropicaceae</taxon>
        <taxon>Chloropicon</taxon>
    </lineage>
</organism>
<feature type="compositionally biased region" description="Basic and acidic residues" evidence="11">
    <location>
        <begin position="534"/>
        <end position="544"/>
    </location>
</feature>
<feature type="region of interest" description="Disordered" evidence="11">
    <location>
        <begin position="515"/>
        <end position="583"/>
    </location>
</feature>
<dbReference type="CDD" id="cd19952">
    <property type="entry name" value="GT29"/>
    <property type="match status" value="1"/>
</dbReference>
<dbReference type="InterPro" id="IPR050943">
    <property type="entry name" value="Glycosyltr_29_Sialyltrsf"/>
</dbReference>
<reference evidence="12 13" key="1">
    <citation type="submission" date="2018-07" db="EMBL/GenBank/DDBJ databases">
        <title>The complete nuclear genome of the prasinophyte Chloropicon primus (CCMP1205).</title>
        <authorList>
            <person name="Pombert J.-F."/>
            <person name="Otis C."/>
            <person name="Turmel M."/>
            <person name="Lemieux C."/>
        </authorList>
    </citation>
    <scope>NUCLEOTIDE SEQUENCE [LARGE SCALE GENOMIC DNA]</scope>
    <source>
        <strain evidence="12 13">CCMP1205</strain>
    </source>
</reference>
<dbReference type="GO" id="GO:0008373">
    <property type="term" value="F:sialyltransferase activity"/>
    <property type="evidence" value="ECO:0007669"/>
    <property type="project" value="InterPro"/>
</dbReference>
<evidence type="ECO:0000256" key="3">
    <source>
        <dbReference type="ARBA" id="ARBA00022676"/>
    </source>
</evidence>
<evidence type="ECO:0000256" key="4">
    <source>
        <dbReference type="ARBA" id="ARBA00022679"/>
    </source>
</evidence>
<keyword evidence="10" id="KW-0325">Glycoprotein</keyword>
<accession>A0A5B8MV81</accession>
<evidence type="ECO:0000256" key="10">
    <source>
        <dbReference type="ARBA" id="ARBA00023180"/>
    </source>
</evidence>
<evidence type="ECO:0000256" key="2">
    <source>
        <dbReference type="ARBA" id="ARBA00006003"/>
    </source>
</evidence>
<dbReference type="OrthoDB" id="10264956at2759"/>
<keyword evidence="4 12" id="KW-0808">Transferase</keyword>